<evidence type="ECO:0000256" key="1">
    <source>
        <dbReference type="SAM" id="Phobius"/>
    </source>
</evidence>
<dbReference type="Proteomes" id="UP000474567">
    <property type="component" value="Unassembled WGS sequence"/>
</dbReference>
<comment type="caution">
    <text evidence="2">The sequence shown here is derived from an EMBL/GenBank/DDBJ whole genome shotgun (WGS) entry which is preliminary data.</text>
</comment>
<reference evidence="2 3" key="1">
    <citation type="submission" date="2020-02" db="EMBL/GenBank/DDBJ databases">
        <authorList>
            <person name="Criscuolo A."/>
        </authorList>
    </citation>
    <scope>NUCLEOTIDE SEQUENCE [LARGE SCALE GENOMIC DNA]</scope>
    <source>
        <strain evidence="2">CECT7796</strain>
    </source>
</reference>
<evidence type="ECO:0000313" key="2">
    <source>
        <dbReference type="EMBL" id="CAA9197496.1"/>
    </source>
</evidence>
<proteinExistence type="predicted"/>
<name>A0ABM8KH25_9FLAO</name>
<protein>
    <submittedName>
        <fullName evidence="2">Uncharacterized protein</fullName>
    </submittedName>
</protein>
<keyword evidence="1" id="KW-1133">Transmembrane helix</keyword>
<gene>
    <name evidence="2" type="ORF">FLACOL7796_01707</name>
</gene>
<keyword evidence="1" id="KW-0812">Transmembrane</keyword>
<keyword evidence="3" id="KW-1185">Reference proteome</keyword>
<evidence type="ECO:0000313" key="3">
    <source>
        <dbReference type="Proteomes" id="UP000474567"/>
    </source>
</evidence>
<feature type="transmembrane region" description="Helical" evidence="1">
    <location>
        <begin position="35"/>
        <end position="55"/>
    </location>
</feature>
<organism evidence="2 3">
    <name type="scientific">Flavobacterium collinsii</name>
    <dbReference type="NCBI Taxonomy" id="1114861"/>
    <lineage>
        <taxon>Bacteria</taxon>
        <taxon>Pseudomonadati</taxon>
        <taxon>Bacteroidota</taxon>
        <taxon>Flavobacteriia</taxon>
        <taxon>Flavobacteriales</taxon>
        <taxon>Flavobacteriaceae</taxon>
        <taxon>Flavobacterium</taxon>
    </lineage>
</organism>
<accession>A0ABM8KH25</accession>
<dbReference type="EMBL" id="CADCST010000073">
    <property type="protein sequence ID" value="CAA9197496.1"/>
    <property type="molecule type" value="Genomic_DNA"/>
</dbReference>
<keyword evidence="1" id="KW-0472">Membrane</keyword>
<sequence>MNNTAAFCYISLNQIHYSLKKAFNVDKSLDNILKFMFQTGEFIVYICFSFLMKIITNL</sequence>